<dbReference type="SUPFAM" id="SSF81296">
    <property type="entry name" value="E set domains"/>
    <property type="match status" value="1"/>
</dbReference>
<dbReference type="GO" id="GO:0005975">
    <property type="term" value="P:carbohydrate metabolic process"/>
    <property type="evidence" value="ECO:0007669"/>
    <property type="project" value="InterPro"/>
</dbReference>
<evidence type="ECO:0000256" key="1">
    <source>
        <dbReference type="SAM" id="SignalP"/>
    </source>
</evidence>
<keyword evidence="1" id="KW-0732">Signal</keyword>
<accession>A0A846MWL0</accession>
<feature type="chain" id="PRO_5032723345" evidence="1">
    <location>
        <begin position="22"/>
        <end position="386"/>
    </location>
</feature>
<dbReference type="InterPro" id="IPR029058">
    <property type="entry name" value="AB_hydrolase_fold"/>
</dbReference>
<dbReference type="InterPro" id="IPR013783">
    <property type="entry name" value="Ig-like_fold"/>
</dbReference>
<dbReference type="InterPro" id="IPR014756">
    <property type="entry name" value="Ig_E-set"/>
</dbReference>
<evidence type="ECO:0000259" key="2">
    <source>
        <dbReference type="Pfam" id="PF02922"/>
    </source>
</evidence>
<dbReference type="InterPro" id="IPR050583">
    <property type="entry name" value="Mycobacterial_A85_antigen"/>
</dbReference>
<dbReference type="Gene3D" id="3.40.50.1820">
    <property type="entry name" value="alpha/beta hydrolase"/>
    <property type="match status" value="1"/>
</dbReference>
<dbReference type="PANTHER" id="PTHR48098">
    <property type="entry name" value="ENTEROCHELIN ESTERASE-RELATED"/>
    <property type="match status" value="1"/>
</dbReference>
<protein>
    <submittedName>
        <fullName evidence="3">Enterochelin esterase family protein</fullName>
    </submittedName>
</protein>
<dbReference type="Proteomes" id="UP000570514">
    <property type="component" value="Unassembled WGS sequence"/>
</dbReference>
<dbReference type="GO" id="GO:0004553">
    <property type="term" value="F:hydrolase activity, hydrolyzing O-glycosyl compounds"/>
    <property type="evidence" value="ECO:0007669"/>
    <property type="project" value="InterPro"/>
</dbReference>
<dbReference type="RefSeq" id="WP_167081912.1">
    <property type="nucleotide sequence ID" value="NZ_BAAADC010000001.1"/>
</dbReference>
<dbReference type="Pfam" id="PF00756">
    <property type="entry name" value="Esterase"/>
    <property type="match status" value="1"/>
</dbReference>
<feature type="domain" description="Glycoside hydrolase family 13 N-terminal" evidence="2">
    <location>
        <begin position="53"/>
        <end position="114"/>
    </location>
</feature>
<dbReference type="InterPro" id="IPR000801">
    <property type="entry name" value="Esterase-like"/>
</dbReference>
<dbReference type="GO" id="GO:0016747">
    <property type="term" value="F:acyltransferase activity, transferring groups other than amino-acyl groups"/>
    <property type="evidence" value="ECO:0007669"/>
    <property type="project" value="TreeGrafter"/>
</dbReference>
<organism evidence="3 4">
    <name type="scientific">Rhizomicrobium palustre</name>
    <dbReference type="NCBI Taxonomy" id="189966"/>
    <lineage>
        <taxon>Bacteria</taxon>
        <taxon>Pseudomonadati</taxon>
        <taxon>Pseudomonadota</taxon>
        <taxon>Alphaproteobacteria</taxon>
        <taxon>Micropepsales</taxon>
        <taxon>Micropepsaceae</taxon>
        <taxon>Rhizomicrobium</taxon>
    </lineage>
</organism>
<feature type="signal peptide" evidence="1">
    <location>
        <begin position="1"/>
        <end position="21"/>
    </location>
</feature>
<evidence type="ECO:0000313" key="4">
    <source>
        <dbReference type="Proteomes" id="UP000570514"/>
    </source>
</evidence>
<comment type="caution">
    <text evidence="3">The sequence shown here is derived from an EMBL/GenBank/DDBJ whole genome shotgun (WGS) entry which is preliminary data.</text>
</comment>
<evidence type="ECO:0000313" key="3">
    <source>
        <dbReference type="EMBL" id="NIK87914.1"/>
    </source>
</evidence>
<name>A0A846MWL0_9PROT</name>
<dbReference type="InterPro" id="IPR004193">
    <property type="entry name" value="Glyco_hydro_13_N"/>
</dbReference>
<dbReference type="Pfam" id="PF02922">
    <property type="entry name" value="CBM_48"/>
    <property type="match status" value="1"/>
</dbReference>
<gene>
    <name evidence="3" type="ORF">FHS83_001232</name>
</gene>
<dbReference type="CDD" id="cd11294">
    <property type="entry name" value="E_set_Esterase_like_N"/>
    <property type="match status" value="1"/>
</dbReference>
<dbReference type="Gene3D" id="2.60.40.10">
    <property type="entry name" value="Immunoglobulins"/>
    <property type="match status" value="1"/>
</dbReference>
<dbReference type="PANTHER" id="PTHR48098:SF1">
    <property type="entry name" value="DIACYLGLYCEROL ACYLTRANSFERASE_MYCOLYLTRANSFERASE AG85A"/>
    <property type="match status" value="1"/>
</dbReference>
<sequence>MKITIFAVAMAASFSFAAASAQTVPVPTSPPPPGIAMGPRTPFDGLISPEVSADRQITFRFYAPKAQSVTLKPWIPGLPDQIALTKAADGVWSVTTAAVEPGAYRYRFDVDGATVADPKNTYNSPMHADTYSLVEVPGGDGDLQTYRAGIKHGHLVQLNYDSAVAGPQRRLHVYLPPGYNKGKNYPVLYLLHGGGDSDFDWPTEGRAGVILDNLIAQGKAKPMVVVFPDGIVRDSQPMTGDPAKDKFGAELVSVIIPLVESDFKVSRHAKDRALAGLSMGGIQTLNIGLTHTAMFPYIGVFSSGWFPNDLTSFEARYGDTLKAETSRLKLFWIAYGDTDIARGNSQAMLKMFDRHGVKYQSEETPGGHTMVNWRRYLGEIAPLLFR</sequence>
<dbReference type="AlphaFoldDB" id="A0A846MWL0"/>
<keyword evidence="4" id="KW-1185">Reference proteome</keyword>
<dbReference type="SUPFAM" id="SSF53474">
    <property type="entry name" value="alpha/beta-Hydrolases"/>
    <property type="match status" value="1"/>
</dbReference>
<proteinExistence type="predicted"/>
<reference evidence="3 4" key="1">
    <citation type="submission" date="2020-03" db="EMBL/GenBank/DDBJ databases">
        <title>Genomic Encyclopedia of Type Strains, Phase IV (KMG-IV): sequencing the most valuable type-strain genomes for metagenomic binning, comparative biology and taxonomic classification.</title>
        <authorList>
            <person name="Goeker M."/>
        </authorList>
    </citation>
    <scope>NUCLEOTIDE SEQUENCE [LARGE SCALE GENOMIC DNA]</scope>
    <source>
        <strain evidence="3 4">DSM 19867</strain>
    </source>
</reference>
<dbReference type="EMBL" id="JAASRM010000001">
    <property type="protein sequence ID" value="NIK87914.1"/>
    <property type="molecule type" value="Genomic_DNA"/>
</dbReference>